<reference evidence="1" key="1">
    <citation type="journal article" date="2012" name="Nature">
        <title>The oyster genome reveals stress adaptation and complexity of shell formation.</title>
        <authorList>
            <person name="Zhang G."/>
            <person name="Fang X."/>
            <person name="Guo X."/>
            <person name="Li L."/>
            <person name="Luo R."/>
            <person name="Xu F."/>
            <person name="Yang P."/>
            <person name="Zhang L."/>
            <person name="Wang X."/>
            <person name="Qi H."/>
            <person name="Xiong Z."/>
            <person name="Que H."/>
            <person name="Xie Y."/>
            <person name="Holland P.W."/>
            <person name="Paps J."/>
            <person name="Zhu Y."/>
            <person name="Wu F."/>
            <person name="Chen Y."/>
            <person name="Wang J."/>
            <person name="Peng C."/>
            <person name="Meng J."/>
            <person name="Yang L."/>
            <person name="Liu J."/>
            <person name="Wen B."/>
            <person name="Zhang N."/>
            <person name="Huang Z."/>
            <person name="Zhu Q."/>
            <person name="Feng Y."/>
            <person name="Mount A."/>
            <person name="Hedgecock D."/>
            <person name="Xu Z."/>
            <person name="Liu Y."/>
            <person name="Domazet-Loso T."/>
            <person name="Du Y."/>
            <person name="Sun X."/>
            <person name="Zhang S."/>
            <person name="Liu B."/>
            <person name="Cheng P."/>
            <person name="Jiang X."/>
            <person name="Li J."/>
            <person name="Fan D."/>
            <person name="Wang W."/>
            <person name="Fu W."/>
            <person name="Wang T."/>
            <person name="Wang B."/>
            <person name="Zhang J."/>
            <person name="Peng Z."/>
            <person name="Li Y."/>
            <person name="Li N."/>
            <person name="Wang J."/>
            <person name="Chen M."/>
            <person name="He Y."/>
            <person name="Tan F."/>
            <person name="Song X."/>
            <person name="Zheng Q."/>
            <person name="Huang R."/>
            <person name="Yang H."/>
            <person name="Du X."/>
            <person name="Chen L."/>
            <person name="Yang M."/>
            <person name="Gaffney P.M."/>
            <person name="Wang S."/>
            <person name="Luo L."/>
            <person name="She Z."/>
            <person name="Ming Y."/>
            <person name="Huang W."/>
            <person name="Zhang S."/>
            <person name="Huang B."/>
            <person name="Zhang Y."/>
            <person name="Qu T."/>
            <person name="Ni P."/>
            <person name="Miao G."/>
            <person name="Wang J."/>
            <person name="Wang Q."/>
            <person name="Steinberg C.E."/>
            <person name="Wang H."/>
            <person name="Li N."/>
            <person name="Qian L."/>
            <person name="Zhang G."/>
            <person name="Li Y."/>
            <person name="Yang H."/>
            <person name="Liu X."/>
            <person name="Wang J."/>
            <person name="Yin Y."/>
            <person name="Wang J."/>
        </authorList>
    </citation>
    <scope>NUCLEOTIDE SEQUENCE [LARGE SCALE GENOMIC DNA]</scope>
    <source>
        <strain evidence="1">05x7-T-G4-1.051#20</strain>
    </source>
</reference>
<gene>
    <name evidence="1" type="ORF">CGI_10010769</name>
</gene>
<dbReference type="HOGENOM" id="CLU_2608337_0_0_1"/>
<name>K1RE39_MAGGI</name>
<accession>K1RE39</accession>
<dbReference type="InParanoid" id="K1RE39"/>
<proteinExistence type="predicted"/>
<protein>
    <submittedName>
        <fullName evidence="1">Uncharacterized protein</fullName>
    </submittedName>
</protein>
<sequence length="79" mass="9215">MNTLWLMIWGYHWRNSHSSWNHLWYRRGCLQISVWKVTLEDAVGPVAMLPMILVVAEPMLVFVASESSLQEPGSLQMVW</sequence>
<organism evidence="1">
    <name type="scientific">Magallana gigas</name>
    <name type="common">Pacific oyster</name>
    <name type="synonym">Crassostrea gigas</name>
    <dbReference type="NCBI Taxonomy" id="29159"/>
    <lineage>
        <taxon>Eukaryota</taxon>
        <taxon>Metazoa</taxon>
        <taxon>Spiralia</taxon>
        <taxon>Lophotrochozoa</taxon>
        <taxon>Mollusca</taxon>
        <taxon>Bivalvia</taxon>
        <taxon>Autobranchia</taxon>
        <taxon>Pteriomorphia</taxon>
        <taxon>Ostreida</taxon>
        <taxon>Ostreoidea</taxon>
        <taxon>Ostreidae</taxon>
        <taxon>Magallana</taxon>
    </lineage>
</organism>
<dbReference type="AlphaFoldDB" id="K1RE39"/>
<evidence type="ECO:0000313" key="1">
    <source>
        <dbReference type="EMBL" id="EKC39565.1"/>
    </source>
</evidence>
<dbReference type="EMBL" id="JH816559">
    <property type="protein sequence ID" value="EKC39565.1"/>
    <property type="molecule type" value="Genomic_DNA"/>
</dbReference>